<keyword evidence="4" id="KW-0804">Transcription</keyword>
<keyword evidence="3" id="KW-0238">DNA-binding</keyword>
<evidence type="ECO:0000313" key="7">
    <source>
        <dbReference type="Proteomes" id="UP001058461"/>
    </source>
</evidence>
<organism evidence="6 7">
    <name type="scientific">Marinobacterium rhizophilum</name>
    <dbReference type="NCBI Taxonomy" id="420402"/>
    <lineage>
        <taxon>Bacteria</taxon>
        <taxon>Pseudomonadati</taxon>
        <taxon>Pseudomonadota</taxon>
        <taxon>Gammaproteobacteria</taxon>
        <taxon>Oceanospirillales</taxon>
        <taxon>Oceanospirillaceae</taxon>
        <taxon>Marinobacterium</taxon>
    </lineage>
</organism>
<dbReference type="InterPro" id="IPR050176">
    <property type="entry name" value="LTTR"/>
</dbReference>
<sequence>MNIAQIETFLDVANSQNFNRSAENLSVTQSAVSTRIRALEETLGVTLFTRGRFGAELTSSGAKFRQYALQISDVWRQAREELSLPRGYEGVLRLGTQFSIWEKFVNSWIIWMSERYPSIALHVEADYSISMMEQIVQRMLDIAVMYQPRILLDIEITKLFDDVFVLVSTEPCDLAGLDRDKYVYIDWCLGFRHAHAQVVPELRARRLTMGLGTMAIDYLNTKGGSVYLPAWRARKLIDDGGFFRVKGAPEILQPVYAVYRKEASRSEIYEGAIESLRAFAPSYSEMMASCLSAPEGL</sequence>
<name>A0ABY5HKS3_9GAMM</name>
<dbReference type="Pfam" id="PF00126">
    <property type="entry name" value="HTH_1"/>
    <property type="match status" value="1"/>
</dbReference>
<proteinExistence type="inferred from homology"/>
<dbReference type="RefSeq" id="WP_255855033.1">
    <property type="nucleotide sequence ID" value="NZ_CP073347.1"/>
</dbReference>
<dbReference type="Pfam" id="PF03466">
    <property type="entry name" value="LysR_substrate"/>
    <property type="match status" value="1"/>
</dbReference>
<dbReference type="PANTHER" id="PTHR30579:SF8">
    <property type="entry name" value="HTH-TYPE TRANSCRIPTIONAL REGULATOR HDFR"/>
    <property type="match status" value="1"/>
</dbReference>
<evidence type="ECO:0000256" key="4">
    <source>
        <dbReference type="ARBA" id="ARBA00023163"/>
    </source>
</evidence>
<gene>
    <name evidence="6" type="ORF">KDW95_04260</name>
</gene>
<comment type="similarity">
    <text evidence="1">Belongs to the LysR transcriptional regulatory family.</text>
</comment>
<keyword evidence="2" id="KW-0805">Transcription regulation</keyword>
<dbReference type="Gene3D" id="3.40.190.10">
    <property type="entry name" value="Periplasmic binding protein-like II"/>
    <property type="match status" value="2"/>
</dbReference>
<dbReference type="PROSITE" id="PS50931">
    <property type="entry name" value="HTH_LYSR"/>
    <property type="match status" value="1"/>
</dbReference>
<accession>A0ABY5HKS3</accession>
<dbReference type="SUPFAM" id="SSF46785">
    <property type="entry name" value="Winged helix' DNA-binding domain"/>
    <property type="match status" value="1"/>
</dbReference>
<evidence type="ECO:0000259" key="5">
    <source>
        <dbReference type="PROSITE" id="PS50931"/>
    </source>
</evidence>
<dbReference type="PRINTS" id="PR00039">
    <property type="entry name" value="HTHLYSR"/>
</dbReference>
<dbReference type="InterPro" id="IPR005119">
    <property type="entry name" value="LysR_subst-bd"/>
</dbReference>
<dbReference type="InterPro" id="IPR036388">
    <property type="entry name" value="WH-like_DNA-bd_sf"/>
</dbReference>
<reference evidence="6" key="1">
    <citation type="submission" date="2021-04" db="EMBL/GenBank/DDBJ databases">
        <title>Oceanospirillales bacteria with DddD are important DMSP degraders in coastal seawater.</title>
        <authorList>
            <person name="Liu J."/>
        </authorList>
    </citation>
    <scope>NUCLEOTIDE SEQUENCE</scope>
    <source>
        <strain evidence="6">D13-1</strain>
    </source>
</reference>
<dbReference type="Proteomes" id="UP001058461">
    <property type="component" value="Chromosome"/>
</dbReference>
<dbReference type="EMBL" id="CP073347">
    <property type="protein sequence ID" value="UTW12895.1"/>
    <property type="molecule type" value="Genomic_DNA"/>
</dbReference>
<dbReference type="InterPro" id="IPR036390">
    <property type="entry name" value="WH_DNA-bd_sf"/>
</dbReference>
<protein>
    <submittedName>
        <fullName evidence="6">LysR family transcriptional regulator</fullName>
    </submittedName>
</protein>
<evidence type="ECO:0000256" key="3">
    <source>
        <dbReference type="ARBA" id="ARBA00023125"/>
    </source>
</evidence>
<dbReference type="SUPFAM" id="SSF53850">
    <property type="entry name" value="Periplasmic binding protein-like II"/>
    <property type="match status" value="1"/>
</dbReference>
<evidence type="ECO:0000313" key="6">
    <source>
        <dbReference type="EMBL" id="UTW12895.1"/>
    </source>
</evidence>
<keyword evidence="7" id="KW-1185">Reference proteome</keyword>
<evidence type="ECO:0000256" key="1">
    <source>
        <dbReference type="ARBA" id="ARBA00009437"/>
    </source>
</evidence>
<dbReference type="PANTHER" id="PTHR30579">
    <property type="entry name" value="TRANSCRIPTIONAL REGULATOR"/>
    <property type="match status" value="1"/>
</dbReference>
<feature type="domain" description="HTH lysR-type" evidence="5">
    <location>
        <begin position="1"/>
        <end position="58"/>
    </location>
</feature>
<dbReference type="Gene3D" id="1.10.10.10">
    <property type="entry name" value="Winged helix-like DNA-binding domain superfamily/Winged helix DNA-binding domain"/>
    <property type="match status" value="1"/>
</dbReference>
<evidence type="ECO:0000256" key="2">
    <source>
        <dbReference type="ARBA" id="ARBA00023015"/>
    </source>
</evidence>
<dbReference type="InterPro" id="IPR000847">
    <property type="entry name" value="LysR_HTH_N"/>
</dbReference>